<name>A0A9X6LWW1_BACTJ</name>
<dbReference type="Proteomes" id="UP000194853">
    <property type="component" value="Unassembled WGS sequence"/>
</dbReference>
<dbReference type="RefSeq" id="WP_086404613.1">
    <property type="nucleotide sequence ID" value="NZ_MOOS01000185.1"/>
</dbReference>
<organism evidence="1 2">
    <name type="scientific">Bacillus thuringiensis subsp. jegathesan</name>
    <dbReference type="NCBI Taxonomy" id="56955"/>
    <lineage>
        <taxon>Bacteria</taxon>
        <taxon>Bacillati</taxon>
        <taxon>Bacillota</taxon>
        <taxon>Bacilli</taxon>
        <taxon>Bacillales</taxon>
        <taxon>Bacillaceae</taxon>
        <taxon>Bacillus</taxon>
        <taxon>Bacillus cereus group</taxon>
    </lineage>
</organism>
<reference evidence="1 2" key="1">
    <citation type="submission" date="2016-10" db="EMBL/GenBank/DDBJ databases">
        <title>Comparative genomics of Bacillus thuringiensis reveals a path to pathogens against multiple invertebrate hosts.</title>
        <authorList>
            <person name="Zheng J."/>
            <person name="Gao Q."/>
            <person name="Liu H."/>
            <person name="Peng D."/>
            <person name="Ruan L."/>
            <person name="Sun M."/>
        </authorList>
    </citation>
    <scope>NUCLEOTIDE SEQUENCE [LARGE SCALE GENOMIC DNA]</scope>
    <source>
        <strain evidence="1">BGSC 4CF1</strain>
    </source>
</reference>
<evidence type="ECO:0000313" key="2">
    <source>
        <dbReference type="Proteomes" id="UP000194853"/>
    </source>
</evidence>
<accession>A0A9X6LWW1</accession>
<dbReference type="AlphaFoldDB" id="A0A9X6LWW1"/>
<comment type="caution">
    <text evidence="1">The sequence shown here is derived from an EMBL/GenBank/DDBJ whole genome shotgun (WGS) entry which is preliminary data.</text>
</comment>
<dbReference type="EMBL" id="MOOS01000185">
    <property type="protein sequence ID" value="OUB59454.1"/>
    <property type="molecule type" value="Genomic_DNA"/>
</dbReference>
<protein>
    <submittedName>
        <fullName evidence="1">Uncharacterized protein</fullName>
    </submittedName>
</protein>
<evidence type="ECO:0000313" key="1">
    <source>
        <dbReference type="EMBL" id="OUB59454.1"/>
    </source>
</evidence>
<proteinExistence type="predicted"/>
<gene>
    <name evidence="1" type="ORF">BK750_27140</name>
</gene>
<sequence>MATKFNFTNLQGVYLEGLVSDDKMTAFEININKGRFVFIMFLSEEDSARRDELYIHLRRINKIIKLKTYGNHLKGNFEVWIKEKEKEDIISELGLQKNGTTFDFKLFLEQLNDKIPNTIPKEEKIKTIRANKGVISELGIDENDKIILIGTKHLSIGTPQDKTLRKLYLYTDSEVEIIEDFIERLKETNSTVAWTTEDKRKGAPDIRNLINGL</sequence>